<evidence type="ECO:0000313" key="3">
    <source>
        <dbReference type="Proteomes" id="UP000292648"/>
    </source>
</evidence>
<feature type="transmembrane region" description="Helical" evidence="1">
    <location>
        <begin position="333"/>
        <end position="357"/>
    </location>
</feature>
<organism evidence="2 3">
    <name type="scientific">Lactiplantibacillus paraplantarum</name>
    <dbReference type="NCBI Taxonomy" id="60520"/>
    <lineage>
        <taxon>Bacteria</taxon>
        <taxon>Bacillati</taxon>
        <taxon>Bacillota</taxon>
        <taxon>Bacilli</taxon>
        <taxon>Lactobacillales</taxon>
        <taxon>Lactobacillaceae</taxon>
        <taxon>Lactiplantibacillus</taxon>
    </lineage>
</organism>
<feature type="transmembrane region" description="Helical" evidence="1">
    <location>
        <begin position="308"/>
        <end position="327"/>
    </location>
</feature>
<dbReference type="GO" id="GO:0016746">
    <property type="term" value="F:acyltransferase activity"/>
    <property type="evidence" value="ECO:0007669"/>
    <property type="project" value="UniProtKB-KW"/>
</dbReference>
<feature type="transmembrane region" description="Helical" evidence="1">
    <location>
        <begin position="49"/>
        <end position="68"/>
    </location>
</feature>
<name>A0A4Q9Y148_9LACO</name>
<comment type="caution">
    <text evidence="2">The sequence shown here is derived from an EMBL/GenBank/DDBJ whole genome shotgun (WGS) entry which is preliminary data.</text>
</comment>
<keyword evidence="2" id="KW-0012">Acyltransferase</keyword>
<gene>
    <name evidence="2" type="ORF">EUZ87_08280</name>
</gene>
<feature type="transmembrane region" description="Helical" evidence="1">
    <location>
        <begin position="166"/>
        <end position="182"/>
    </location>
</feature>
<protein>
    <submittedName>
        <fullName evidence="2">Acyltransferase</fullName>
    </submittedName>
</protein>
<keyword evidence="2" id="KW-0808">Transferase</keyword>
<keyword evidence="1" id="KW-0472">Membrane</keyword>
<proteinExistence type="predicted"/>
<feature type="transmembrane region" description="Helical" evidence="1">
    <location>
        <begin position="230"/>
        <end position="247"/>
    </location>
</feature>
<sequence>MNASNISADVTDVGDYLKLGACTAVMAQPILADALTTAPSIATQIGIGIFYNLVKYTAPAFIFGILYTTTRTTLNQATLTYGEYLRRQWHALFIPTLWWTTIYLVLMPQLQLGGRYHHWQSFLWHFVNGNAAPHLWYNTMMLQFILLMPLFWAIGRWCQQQPQHGWLVLGLTTVITVLWLWFYDCQIFHGPHMQDWYLVDRLFISFLIFGVLGVLAWVFRASFQRVLSRWWPGLMGAFLLCLTWTNWEFFTYGFPIKLGNAPYYKPSMVLYALIVIGLLAVLCEVQVRQQRPVTRVVHQLAGMAYKAYLANVFWSELLWLSFGRALTIKLSGLGIGVCYILTWLLSFASAFGIHAAWEWLKRGLNDRSV</sequence>
<keyword evidence="1" id="KW-1133">Transmembrane helix</keyword>
<evidence type="ECO:0000256" key="1">
    <source>
        <dbReference type="SAM" id="Phobius"/>
    </source>
</evidence>
<feature type="transmembrane region" description="Helical" evidence="1">
    <location>
        <begin position="267"/>
        <end position="287"/>
    </location>
</feature>
<keyword evidence="1" id="KW-0812">Transmembrane</keyword>
<feature type="transmembrane region" description="Helical" evidence="1">
    <location>
        <begin position="135"/>
        <end position="154"/>
    </location>
</feature>
<feature type="transmembrane region" description="Helical" evidence="1">
    <location>
        <begin position="89"/>
        <end position="106"/>
    </location>
</feature>
<dbReference type="AlphaFoldDB" id="A0A4Q9Y148"/>
<feature type="transmembrane region" description="Helical" evidence="1">
    <location>
        <begin position="202"/>
        <end position="223"/>
    </location>
</feature>
<evidence type="ECO:0000313" key="2">
    <source>
        <dbReference type="EMBL" id="TBX42441.1"/>
    </source>
</evidence>
<dbReference type="Proteomes" id="UP000292648">
    <property type="component" value="Unassembled WGS sequence"/>
</dbReference>
<reference evidence="2 3" key="1">
    <citation type="submission" date="2019-01" db="EMBL/GenBank/DDBJ databases">
        <title>Draft genome sequence of Lactobacillus paraplantarum OSY-TC318, a Producer of the novel lantibiotic Paraplantaracin TC318.</title>
        <authorList>
            <person name="Hussein W.E."/>
            <person name="Huang E."/>
            <person name="Yousef A.E."/>
        </authorList>
    </citation>
    <scope>NUCLEOTIDE SEQUENCE [LARGE SCALE GENOMIC DNA]</scope>
    <source>
        <strain evidence="2 3">OSY-TC318</strain>
    </source>
</reference>
<dbReference type="EMBL" id="SEHH01000058">
    <property type="protein sequence ID" value="TBX42441.1"/>
    <property type="molecule type" value="Genomic_DNA"/>
</dbReference>
<accession>A0A4Q9Y148</accession>
<dbReference type="RefSeq" id="WP_131509918.1">
    <property type="nucleotide sequence ID" value="NZ_CAKMBI010000006.1"/>
</dbReference>